<sequence length="287" mass="31918">MKAAAIKQLIAGSTELFSLPDIYFQLSEMIRDSRFSLADIGKVIAKDPALSARLLRVVNSPFYGFQAKIDTISRAVTVIGIDDLSNLVLATTVVDRFGKIPDELIDMTSFWMRSIHCAVIARLLAKSSAVLHTERLFLAGLLHDIGSLLLSQKMPEQYLRVLLAADHNRALLAGFEQELIGFTHADVGGELLKIWGLPESLYETIGCYLDPADAQIHKLDAHLLHMAARLVDSGQQADGLEIAVAEFSKQSLTLVRLTREQIISMMEQVEEEFLQMFELLGPNKKFH</sequence>
<dbReference type="Pfam" id="PF08668">
    <property type="entry name" value="HDOD"/>
    <property type="match status" value="1"/>
</dbReference>
<dbReference type="EMBL" id="CP014476">
    <property type="protein sequence ID" value="AMK78140.1"/>
    <property type="molecule type" value="Genomic_DNA"/>
</dbReference>
<feature type="domain" description="HDOD" evidence="1">
    <location>
        <begin position="16"/>
        <end position="211"/>
    </location>
</feature>
<dbReference type="PANTHER" id="PTHR33525">
    <property type="match status" value="1"/>
</dbReference>
<organism evidence="2 3">
    <name type="scientific">Methylomonas denitrificans</name>
    <dbReference type="NCBI Taxonomy" id="1538553"/>
    <lineage>
        <taxon>Bacteria</taxon>
        <taxon>Pseudomonadati</taxon>
        <taxon>Pseudomonadota</taxon>
        <taxon>Gammaproteobacteria</taxon>
        <taxon>Methylococcales</taxon>
        <taxon>Methylococcaceae</taxon>
        <taxon>Methylomonas</taxon>
    </lineage>
</organism>
<dbReference type="Proteomes" id="UP000030512">
    <property type="component" value="Chromosome"/>
</dbReference>
<dbReference type="InterPro" id="IPR052340">
    <property type="entry name" value="RNase_Y/CdgJ"/>
</dbReference>
<dbReference type="PROSITE" id="PS51833">
    <property type="entry name" value="HDOD"/>
    <property type="match status" value="1"/>
</dbReference>
<accession>A0A126T7X5</accession>
<dbReference type="AlphaFoldDB" id="A0A126T7X5"/>
<dbReference type="InterPro" id="IPR013976">
    <property type="entry name" value="HDOD"/>
</dbReference>
<dbReference type="KEGG" id="mdn:JT25_016900"/>
<evidence type="ECO:0000313" key="2">
    <source>
        <dbReference type="EMBL" id="AMK78140.1"/>
    </source>
</evidence>
<gene>
    <name evidence="2" type="ORF">JT25_016900</name>
</gene>
<evidence type="ECO:0000313" key="3">
    <source>
        <dbReference type="Proteomes" id="UP000030512"/>
    </source>
</evidence>
<keyword evidence="3" id="KW-1185">Reference proteome</keyword>
<protein>
    <submittedName>
        <fullName evidence="2">Signal transduction protein</fullName>
    </submittedName>
</protein>
<evidence type="ECO:0000259" key="1">
    <source>
        <dbReference type="PROSITE" id="PS51833"/>
    </source>
</evidence>
<reference evidence="2 3" key="1">
    <citation type="journal article" date="2015" name="Environ. Microbiol.">
        <title>Methane oxidation coupled to nitrate reduction under hypoxia by the Gammaproteobacterium Methylomonas denitrificans, sp. nov. type strain FJG1.</title>
        <authorList>
            <person name="Kits K.D."/>
            <person name="Klotz M.G."/>
            <person name="Stein L.Y."/>
        </authorList>
    </citation>
    <scope>NUCLEOTIDE SEQUENCE [LARGE SCALE GENOMIC DNA]</scope>
    <source>
        <strain evidence="2 3">FJG1</strain>
    </source>
</reference>
<dbReference type="OrthoDB" id="9770715at2"/>
<dbReference type="RefSeq" id="WP_036275949.1">
    <property type="nucleotide sequence ID" value="NZ_CP014476.1"/>
</dbReference>
<dbReference type="Gene3D" id="1.10.3210.10">
    <property type="entry name" value="Hypothetical protein af1432"/>
    <property type="match status" value="1"/>
</dbReference>
<proteinExistence type="predicted"/>
<name>A0A126T7X5_9GAMM</name>
<dbReference type="SUPFAM" id="SSF109604">
    <property type="entry name" value="HD-domain/PDEase-like"/>
    <property type="match status" value="1"/>
</dbReference>
<dbReference type="PANTHER" id="PTHR33525:SF3">
    <property type="entry name" value="RIBONUCLEASE Y"/>
    <property type="match status" value="1"/>
</dbReference>
<dbReference type="STRING" id="1538553.JT25_016900"/>